<gene>
    <name evidence="2" type="ORF">PIB30_086741</name>
</gene>
<evidence type="ECO:0000313" key="2">
    <source>
        <dbReference type="EMBL" id="MED6127294.1"/>
    </source>
</evidence>
<reference evidence="2 3" key="1">
    <citation type="journal article" date="2023" name="Plants (Basel)">
        <title>Bridging the Gap: Combining Genomics and Transcriptomics Approaches to Understand Stylosanthes scabra, an Orphan Legume from the Brazilian Caatinga.</title>
        <authorList>
            <person name="Ferreira-Neto J.R.C."/>
            <person name="da Silva M.D."/>
            <person name="Binneck E."/>
            <person name="de Melo N.F."/>
            <person name="da Silva R.H."/>
            <person name="de Melo A.L.T.M."/>
            <person name="Pandolfi V."/>
            <person name="Bustamante F.O."/>
            <person name="Brasileiro-Vidal A.C."/>
            <person name="Benko-Iseppon A.M."/>
        </authorList>
    </citation>
    <scope>NUCLEOTIDE SEQUENCE [LARGE SCALE GENOMIC DNA]</scope>
    <source>
        <tissue evidence="2">Leaves</tissue>
    </source>
</reference>
<evidence type="ECO:0000259" key="1">
    <source>
        <dbReference type="Pfam" id="PF10536"/>
    </source>
</evidence>
<accession>A0ABU6RTW4</accession>
<dbReference type="Pfam" id="PF10536">
    <property type="entry name" value="PMD"/>
    <property type="match status" value="1"/>
</dbReference>
<keyword evidence="3" id="KW-1185">Reference proteome</keyword>
<feature type="domain" description="Aminotransferase-like plant mobile" evidence="1">
    <location>
        <begin position="58"/>
        <end position="148"/>
    </location>
</feature>
<protein>
    <recommendedName>
        <fullName evidence="1">Aminotransferase-like plant mobile domain-containing protein</fullName>
    </recommendedName>
</protein>
<proteinExistence type="predicted"/>
<comment type="caution">
    <text evidence="2">The sequence shown here is derived from an EMBL/GenBank/DDBJ whole genome shotgun (WGS) entry which is preliminary data.</text>
</comment>
<dbReference type="InterPro" id="IPR019557">
    <property type="entry name" value="AminoTfrase-like_pln_mobile"/>
</dbReference>
<name>A0ABU6RTW4_9FABA</name>
<organism evidence="2 3">
    <name type="scientific">Stylosanthes scabra</name>
    <dbReference type="NCBI Taxonomy" id="79078"/>
    <lineage>
        <taxon>Eukaryota</taxon>
        <taxon>Viridiplantae</taxon>
        <taxon>Streptophyta</taxon>
        <taxon>Embryophyta</taxon>
        <taxon>Tracheophyta</taxon>
        <taxon>Spermatophyta</taxon>
        <taxon>Magnoliopsida</taxon>
        <taxon>eudicotyledons</taxon>
        <taxon>Gunneridae</taxon>
        <taxon>Pentapetalae</taxon>
        <taxon>rosids</taxon>
        <taxon>fabids</taxon>
        <taxon>Fabales</taxon>
        <taxon>Fabaceae</taxon>
        <taxon>Papilionoideae</taxon>
        <taxon>50 kb inversion clade</taxon>
        <taxon>dalbergioids sensu lato</taxon>
        <taxon>Dalbergieae</taxon>
        <taxon>Pterocarpus clade</taxon>
        <taxon>Stylosanthes</taxon>
    </lineage>
</organism>
<sequence>MNKIRDRVKLKQKSWDPAMDSSHFRQNEHQTRAGCRVLQKTNQPATDSIDAFHGLFRWPLAASWGGYNPSNGLKGSHLVEARNLLDRLTADNFIWRPYEDHRITVIVHPSILEDQHTKLWRAVTSLIYFAQVKWHQADRVVGQLGGRQ</sequence>
<dbReference type="EMBL" id="JASCZI010031706">
    <property type="protein sequence ID" value="MED6127294.1"/>
    <property type="molecule type" value="Genomic_DNA"/>
</dbReference>
<evidence type="ECO:0000313" key="3">
    <source>
        <dbReference type="Proteomes" id="UP001341840"/>
    </source>
</evidence>
<dbReference type="Proteomes" id="UP001341840">
    <property type="component" value="Unassembled WGS sequence"/>
</dbReference>